<organism evidence="2 3">
    <name type="scientific">Chryseobacterium elymi</name>
    <dbReference type="NCBI Taxonomy" id="395936"/>
    <lineage>
        <taxon>Bacteria</taxon>
        <taxon>Pseudomonadati</taxon>
        <taxon>Bacteroidota</taxon>
        <taxon>Flavobacteriia</taxon>
        <taxon>Flavobacteriales</taxon>
        <taxon>Weeksellaceae</taxon>
        <taxon>Chryseobacterium group</taxon>
        <taxon>Chryseobacterium</taxon>
    </lineage>
</organism>
<dbReference type="InterPro" id="IPR035234">
    <property type="entry name" value="IgGFc-bd_N"/>
</dbReference>
<accession>A0A3D9DER1</accession>
<dbReference type="InterPro" id="IPR013783">
    <property type="entry name" value="Ig-like_fold"/>
</dbReference>
<reference evidence="2 3" key="1">
    <citation type="journal article" date="2010" name="Syst. Appl. Microbiol.">
        <title>Four new species of Chryseobacterium from the rhizosphere of coastal sand dune plants, Chryseobacterium elymi sp. nov., Chryseobacterium hagamense sp. nov., Chryseobacterium lathyri sp. nov. and Chryseobacterium rhizosphaerae sp. nov.</title>
        <authorList>
            <person name="Cho S.H."/>
            <person name="Lee K.S."/>
            <person name="Shin D.S."/>
            <person name="Han J.H."/>
            <person name="Park K.S."/>
            <person name="Lee C.H."/>
            <person name="Park K.H."/>
            <person name="Kim S.B."/>
        </authorList>
    </citation>
    <scope>NUCLEOTIDE SEQUENCE [LARGE SCALE GENOMIC DNA]</scope>
    <source>
        <strain evidence="2 3">KCTC 22547</strain>
    </source>
</reference>
<dbReference type="Pfam" id="PF17517">
    <property type="entry name" value="IgGFc_binding"/>
    <property type="match status" value="1"/>
</dbReference>
<comment type="caution">
    <text evidence="2">The sequence shown here is derived from an EMBL/GenBank/DDBJ whole genome shotgun (WGS) entry which is preliminary data.</text>
</comment>
<protein>
    <recommendedName>
        <fullName evidence="1">IgGFc-binding protein N-terminal domain-containing protein</fullName>
    </recommendedName>
</protein>
<dbReference type="AlphaFoldDB" id="A0A3D9DER1"/>
<evidence type="ECO:0000313" key="3">
    <source>
        <dbReference type="Proteomes" id="UP000257030"/>
    </source>
</evidence>
<proteinExistence type="predicted"/>
<name>A0A3D9DER1_9FLAO</name>
<dbReference type="RefSeq" id="WP_116012643.1">
    <property type="nucleotide sequence ID" value="NZ_QNUH01000011.1"/>
</dbReference>
<sequence>MRKFHFLIVFFLSQLFYSQLDNTHYLQPIIFGAYGSTVATITEEYIYLSTPSTSNISVTVRMADGTTIPRLSVYNINAATSTIVTNGVVTFANTTPVRLSVINASNVVLAPGTSPMTRPTTTAGTIIPANVGGMIFQSTANFFVNYRGTDPSQAGSSLTKGKVALGKNFFWGGTPNEFTTSVAEVGNMVSIMATENNTVVTINNIDAGTEFINGASATPLTGTTFTRTLQKGQSFILYAKVKLNTFSLQDRGWLGAKIVADKNIAVTVGGLMQQGSIETGTVSDSRDFAVDQLVPVEQLGNEYIIMQGNGGTYERVVVIATEANTTVSVNGSATPSYTLANIGDYVIVPGSSFTNKNMYLKTNKAVYVFHKIFGSSSLATNSFMFIPPLSCFGQTSVNMIPDAKQIGATIYPNTELSVLAASGTANAPAVTVGGTSLAPIVAAGTAVPGNPNWRSYRYDIANASGGTATIKNVRVSSAGTIQAEIIGASGVAGFGGYYSGFGTAPIVTIAVANSPSTRPCTGTTGSSTLSLSVTPGLGAYQWYKNGVAISGATTSNYSIPITDNIAAEYNVVVTPPGGCLIYSNVVKSYACPCYKPGVAGTPEITKIGISTRASKSTINFPADVNNGFIALESNDKGLVITRVSDPEISITNPVDGMMVFDTDDVCLKIYDGTKWSCINQTCN</sequence>
<dbReference type="OrthoDB" id="9805017at2"/>
<keyword evidence="3" id="KW-1185">Reference proteome</keyword>
<evidence type="ECO:0000259" key="1">
    <source>
        <dbReference type="Pfam" id="PF17517"/>
    </source>
</evidence>
<dbReference type="Proteomes" id="UP000257030">
    <property type="component" value="Unassembled WGS sequence"/>
</dbReference>
<dbReference type="EMBL" id="QNUH01000011">
    <property type="protein sequence ID" value="REC76473.1"/>
    <property type="molecule type" value="Genomic_DNA"/>
</dbReference>
<feature type="domain" description="IgGFc-binding protein N-terminal" evidence="1">
    <location>
        <begin position="162"/>
        <end position="481"/>
    </location>
</feature>
<gene>
    <name evidence="2" type="ORF">DRF60_14005</name>
</gene>
<dbReference type="Gene3D" id="2.60.40.10">
    <property type="entry name" value="Immunoglobulins"/>
    <property type="match status" value="1"/>
</dbReference>
<evidence type="ECO:0000313" key="2">
    <source>
        <dbReference type="EMBL" id="REC76473.1"/>
    </source>
</evidence>